<dbReference type="Gene3D" id="2.40.128.620">
    <property type="match status" value="1"/>
</dbReference>
<dbReference type="EMBL" id="LR899625">
    <property type="protein sequence ID" value="CAD7241197.1"/>
    <property type="molecule type" value="Genomic_DNA"/>
</dbReference>
<evidence type="ECO:0000256" key="3">
    <source>
        <dbReference type="SAM" id="SignalP"/>
    </source>
</evidence>
<accession>A0A7R9A0B3</accession>
<dbReference type="SMART" id="SM00192">
    <property type="entry name" value="LDLa"/>
    <property type="match status" value="1"/>
</dbReference>
<proteinExistence type="predicted"/>
<dbReference type="PROSITE" id="PS01209">
    <property type="entry name" value="LDLRA_1"/>
    <property type="match status" value="1"/>
</dbReference>
<keyword evidence="3" id="KW-0732">Signal</keyword>
<dbReference type="Pfam" id="PF00057">
    <property type="entry name" value="Ldl_recept_a"/>
    <property type="match status" value="1"/>
</dbReference>
<dbReference type="InterPro" id="IPR036055">
    <property type="entry name" value="LDL_receptor-like_sf"/>
</dbReference>
<evidence type="ECO:0000313" key="4">
    <source>
        <dbReference type="EMBL" id="CAD7241197.1"/>
    </source>
</evidence>
<comment type="caution">
    <text evidence="2">Lacks conserved residue(s) required for the propagation of feature annotation.</text>
</comment>
<dbReference type="OrthoDB" id="6417936at2759"/>
<dbReference type="InterPro" id="IPR023415">
    <property type="entry name" value="LDLR_class-A_CS"/>
</dbReference>
<feature type="chain" id="PRO_5036209562" evidence="3">
    <location>
        <begin position="24"/>
        <end position="122"/>
    </location>
</feature>
<sequence>MESLRRLLLGIHLIFIHPWPARGICEFLAFGCSQQLLYSRWNFANTAECEKHFFPCSDSSRACIHQSMYCNGIRDCPDGEDENPYNCKKNKMTGHLGGISRQNPDLGDVEENYFDCCETPLL</sequence>
<keyword evidence="1" id="KW-1015">Disulfide bond</keyword>
<dbReference type="Proteomes" id="UP000677054">
    <property type="component" value="Unassembled WGS sequence"/>
</dbReference>
<feature type="signal peptide" evidence="3">
    <location>
        <begin position="1"/>
        <end position="23"/>
    </location>
</feature>
<evidence type="ECO:0000256" key="2">
    <source>
        <dbReference type="PROSITE-ProRule" id="PRU00124"/>
    </source>
</evidence>
<dbReference type="PROSITE" id="PS50068">
    <property type="entry name" value="LDLRA_2"/>
    <property type="match status" value="1"/>
</dbReference>
<reference evidence="4" key="1">
    <citation type="submission" date="2020-11" db="EMBL/GenBank/DDBJ databases">
        <authorList>
            <person name="Tran Van P."/>
        </authorList>
    </citation>
    <scope>NUCLEOTIDE SEQUENCE</scope>
</reference>
<keyword evidence="5" id="KW-1185">Reference proteome</keyword>
<dbReference type="CDD" id="cd00112">
    <property type="entry name" value="LDLa"/>
    <property type="match status" value="1"/>
</dbReference>
<gene>
    <name evidence="4" type="ORF">DSTB1V02_LOCUS1197</name>
</gene>
<evidence type="ECO:0000256" key="1">
    <source>
        <dbReference type="ARBA" id="ARBA00023157"/>
    </source>
</evidence>
<evidence type="ECO:0000313" key="5">
    <source>
        <dbReference type="Proteomes" id="UP000677054"/>
    </source>
</evidence>
<protein>
    <submittedName>
        <fullName evidence="4">Uncharacterized protein</fullName>
    </submittedName>
</protein>
<organism evidence="4">
    <name type="scientific">Darwinula stevensoni</name>
    <dbReference type="NCBI Taxonomy" id="69355"/>
    <lineage>
        <taxon>Eukaryota</taxon>
        <taxon>Metazoa</taxon>
        <taxon>Ecdysozoa</taxon>
        <taxon>Arthropoda</taxon>
        <taxon>Crustacea</taxon>
        <taxon>Oligostraca</taxon>
        <taxon>Ostracoda</taxon>
        <taxon>Podocopa</taxon>
        <taxon>Podocopida</taxon>
        <taxon>Darwinulocopina</taxon>
        <taxon>Darwinuloidea</taxon>
        <taxon>Darwinulidae</taxon>
        <taxon>Darwinula</taxon>
    </lineage>
</organism>
<dbReference type="SUPFAM" id="SSF57424">
    <property type="entry name" value="LDL receptor-like module"/>
    <property type="match status" value="1"/>
</dbReference>
<dbReference type="InterPro" id="IPR002172">
    <property type="entry name" value="LDrepeatLR_classA_rpt"/>
</dbReference>
<dbReference type="AlphaFoldDB" id="A0A7R9A0B3"/>
<dbReference type="EMBL" id="CAJPEV010000108">
    <property type="protein sequence ID" value="CAG0880695.1"/>
    <property type="molecule type" value="Genomic_DNA"/>
</dbReference>
<name>A0A7R9A0B3_9CRUS</name>